<protein>
    <submittedName>
        <fullName evidence="4">Putative transcription factor</fullName>
    </submittedName>
</protein>
<sequence length="111" mass="12682">MSDESKYQPTGVPLLPISRVKRIIKEDKSVQMINSEAVFLMTKAVELFIRKFANEALNYSKSEKRKTIFYKDAAKVVQNLDSWAFLEDIIPPTISAKKLKLDSEQPKSETS</sequence>
<evidence type="ECO:0000256" key="1">
    <source>
        <dbReference type="ARBA" id="ARBA00004123"/>
    </source>
</evidence>
<reference evidence="4 6" key="1">
    <citation type="submission" date="2017-01" db="EMBL/GenBank/DDBJ databases">
        <authorList>
            <person name="Mah S.A."/>
            <person name="Swanson W.J."/>
            <person name="Moy G.W."/>
            <person name="Vacquier V.D."/>
        </authorList>
    </citation>
    <scope>NUCLEOTIDE SEQUENCE [LARGE SCALE GENOMIC DNA]</scope>
    <source>
        <strain evidence="4 6">GSMNP</strain>
    </source>
</reference>
<keyword evidence="2" id="KW-0539">Nucleus</keyword>
<evidence type="ECO:0000313" key="4">
    <source>
        <dbReference type="EMBL" id="OMJ09288.1"/>
    </source>
</evidence>
<evidence type="ECO:0000259" key="3">
    <source>
        <dbReference type="Pfam" id="PF00808"/>
    </source>
</evidence>
<gene>
    <name evidence="4" type="ORF">AYI70_g11004</name>
    <name evidence="5" type="ORF">AYI70_g637</name>
</gene>
<dbReference type="SUPFAM" id="SSF47113">
    <property type="entry name" value="Histone-fold"/>
    <property type="match status" value="1"/>
</dbReference>
<dbReference type="OrthoDB" id="636685at2759"/>
<dbReference type="GO" id="GO:0008623">
    <property type="term" value="C:CHRAC"/>
    <property type="evidence" value="ECO:0007669"/>
    <property type="project" value="TreeGrafter"/>
</dbReference>
<proteinExistence type="predicted"/>
<name>A0A1R1X3R9_9FUNG</name>
<comment type="subcellular location">
    <subcellularLocation>
        <location evidence="1">Nucleus</location>
    </subcellularLocation>
</comment>
<keyword evidence="6" id="KW-1185">Reference proteome</keyword>
<dbReference type="Gene3D" id="1.10.20.10">
    <property type="entry name" value="Histone, subunit A"/>
    <property type="match status" value="1"/>
</dbReference>
<organism evidence="4 6">
    <name type="scientific">Smittium culicis</name>
    <dbReference type="NCBI Taxonomy" id="133412"/>
    <lineage>
        <taxon>Eukaryota</taxon>
        <taxon>Fungi</taxon>
        <taxon>Fungi incertae sedis</taxon>
        <taxon>Zoopagomycota</taxon>
        <taxon>Kickxellomycotina</taxon>
        <taxon>Harpellomycetes</taxon>
        <taxon>Harpellales</taxon>
        <taxon>Legeriomycetaceae</taxon>
        <taxon>Smittium</taxon>
    </lineage>
</organism>
<dbReference type="PANTHER" id="PTHR10252:SF54">
    <property type="entry name" value="CHROMATIN ACCESSIBILITY COMPLEX PROTEIN 1"/>
    <property type="match status" value="1"/>
</dbReference>
<dbReference type="InterPro" id="IPR009072">
    <property type="entry name" value="Histone-fold"/>
</dbReference>
<dbReference type="Pfam" id="PF00808">
    <property type="entry name" value="CBFD_NFYB_HMF"/>
    <property type="match status" value="1"/>
</dbReference>
<accession>A0A1R1X3R9</accession>
<dbReference type="EMBL" id="LSSN01005517">
    <property type="protein sequence ID" value="OMJ09288.1"/>
    <property type="molecule type" value="Genomic_DNA"/>
</dbReference>
<dbReference type="GO" id="GO:0006261">
    <property type="term" value="P:DNA-templated DNA replication"/>
    <property type="evidence" value="ECO:0007669"/>
    <property type="project" value="TreeGrafter"/>
</dbReference>
<feature type="domain" description="Transcription factor CBF/NF-Y/archaeal histone" evidence="3">
    <location>
        <begin position="15"/>
        <end position="76"/>
    </location>
</feature>
<dbReference type="PANTHER" id="PTHR10252">
    <property type="entry name" value="HISTONE-LIKE TRANSCRIPTION FACTOR CCAAT-RELATED"/>
    <property type="match status" value="1"/>
</dbReference>
<evidence type="ECO:0000313" key="6">
    <source>
        <dbReference type="Proteomes" id="UP000187283"/>
    </source>
</evidence>
<evidence type="ECO:0000313" key="5">
    <source>
        <dbReference type="EMBL" id="OMJ25800.1"/>
    </source>
</evidence>
<comment type="caution">
    <text evidence="4">The sequence shown here is derived from an EMBL/GenBank/DDBJ whole genome shotgun (WGS) entry which is preliminary data.</text>
</comment>
<dbReference type="InterPro" id="IPR003958">
    <property type="entry name" value="CBFA_NFYB_domain"/>
</dbReference>
<dbReference type="InterPro" id="IPR050568">
    <property type="entry name" value="Transcr_DNA_Rep_Reg"/>
</dbReference>
<evidence type="ECO:0000256" key="2">
    <source>
        <dbReference type="ARBA" id="ARBA00023242"/>
    </source>
</evidence>
<dbReference type="CDD" id="cd23645">
    <property type="entry name" value="HFD_Dpb3-like"/>
    <property type="match status" value="1"/>
</dbReference>
<dbReference type="GO" id="GO:0046982">
    <property type="term" value="F:protein heterodimerization activity"/>
    <property type="evidence" value="ECO:0007669"/>
    <property type="project" value="InterPro"/>
</dbReference>
<dbReference type="EMBL" id="LSSN01000109">
    <property type="protein sequence ID" value="OMJ25800.1"/>
    <property type="molecule type" value="Genomic_DNA"/>
</dbReference>
<dbReference type="Proteomes" id="UP000187283">
    <property type="component" value="Unassembled WGS sequence"/>
</dbReference>
<dbReference type="STRING" id="133412.A0A1R1X3R9"/>
<dbReference type="AlphaFoldDB" id="A0A1R1X3R9"/>